<evidence type="ECO:0000256" key="7">
    <source>
        <dbReference type="RuleBase" id="RU363032"/>
    </source>
</evidence>
<accession>A0A1X7GE52</accession>
<keyword evidence="3" id="KW-1003">Cell membrane</keyword>
<dbReference type="PANTHER" id="PTHR30151">
    <property type="entry name" value="ALKANE SULFONATE ABC TRANSPORTER-RELATED, MEMBRANE SUBUNIT"/>
    <property type="match status" value="1"/>
</dbReference>
<evidence type="ECO:0000259" key="8">
    <source>
        <dbReference type="PROSITE" id="PS50928"/>
    </source>
</evidence>
<dbReference type="Gene3D" id="1.10.3720.10">
    <property type="entry name" value="MetI-like"/>
    <property type="match status" value="1"/>
</dbReference>
<keyword evidence="6 7" id="KW-0472">Membrane</keyword>
<evidence type="ECO:0000256" key="5">
    <source>
        <dbReference type="ARBA" id="ARBA00022989"/>
    </source>
</evidence>
<keyword evidence="4 7" id="KW-0812">Transmembrane</keyword>
<dbReference type="GO" id="GO:0005886">
    <property type="term" value="C:plasma membrane"/>
    <property type="evidence" value="ECO:0007669"/>
    <property type="project" value="UniProtKB-SubCell"/>
</dbReference>
<sequence>MTKSALPVTVMTLLLLAAWYVGAAWLNWPQAAETLARAGKPTAFADVLAQAYAMKRPILPTPGQVVVELWNSLTGYAPTSPRNLLFHTWVTTEAALTGLAMGLVLGILLAAGIVYTRTLEASLLPWVIASQTIPILAIAPMIVVILGNIGLTGLLPKAVICMYLCFFPITVGMVKGLRSADPLWLDLMRTYSAGGMRAFWSLRLPASMPFLFASLKVSVAISVVGAIVGELPTGGQAGLGARLLSGSYYGQTVQIWAALIMASLLSVALIAVVRGLELVLLGRAGAR</sequence>
<evidence type="ECO:0000313" key="9">
    <source>
        <dbReference type="EMBL" id="SMF68455.1"/>
    </source>
</evidence>
<feature type="transmembrane region" description="Helical" evidence="7">
    <location>
        <begin position="206"/>
        <end position="228"/>
    </location>
</feature>
<organism evidence="9 10">
    <name type="scientific">Azospirillum oryzae</name>
    <dbReference type="NCBI Taxonomy" id="286727"/>
    <lineage>
        <taxon>Bacteria</taxon>
        <taxon>Pseudomonadati</taxon>
        <taxon>Pseudomonadota</taxon>
        <taxon>Alphaproteobacteria</taxon>
        <taxon>Rhodospirillales</taxon>
        <taxon>Azospirillaceae</taxon>
        <taxon>Azospirillum</taxon>
    </lineage>
</organism>
<comment type="subcellular location">
    <subcellularLocation>
        <location evidence="1 7">Cell membrane</location>
        <topology evidence="1 7">Multi-pass membrane protein</topology>
    </subcellularLocation>
</comment>
<dbReference type="PROSITE" id="PS50928">
    <property type="entry name" value="ABC_TM1"/>
    <property type="match status" value="1"/>
</dbReference>
<dbReference type="InterPro" id="IPR000515">
    <property type="entry name" value="MetI-like"/>
</dbReference>
<feature type="domain" description="ABC transmembrane type-1" evidence="8">
    <location>
        <begin position="84"/>
        <end position="277"/>
    </location>
</feature>
<name>A0A1X7GE52_9PROT</name>
<dbReference type="SUPFAM" id="SSF161098">
    <property type="entry name" value="MetI-like"/>
    <property type="match status" value="1"/>
</dbReference>
<keyword evidence="5 7" id="KW-1133">Transmembrane helix</keyword>
<dbReference type="AlphaFoldDB" id="A0A1X7GE52"/>
<dbReference type="InterPro" id="IPR035906">
    <property type="entry name" value="MetI-like_sf"/>
</dbReference>
<dbReference type="GO" id="GO:0055085">
    <property type="term" value="P:transmembrane transport"/>
    <property type="evidence" value="ECO:0007669"/>
    <property type="project" value="InterPro"/>
</dbReference>
<keyword evidence="2 7" id="KW-0813">Transport</keyword>
<dbReference type="CDD" id="cd06261">
    <property type="entry name" value="TM_PBP2"/>
    <property type="match status" value="1"/>
</dbReference>
<proteinExistence type="inferred from homology"/>
<reference evidence="9 10" key="1">
    <citation type="submission" date="2017-04" db="EMBL/GenBank/DDBJ databases">
        <authorList>
            <person name="Afonso C.L."/>
            <person name="Miller P.J."/>
            <person name="Scott M.A."/>
            <person name="Spackman E."/>
            <person name="Goraichik I."/>
            <person name="Dimitrov K.M."/>
            <person name="Suarez D.L."/>
            <person name="Swayne D.E."/>
        </authorList>
    </citation>
    <scope>NUCLEOTIDE SEQUENCE [LARGE SCALE GENOMIC DNA]</scope>
    <source>
        <strain evidence="9 10">A2P</strain>
    </source>
</reference>
<feature type="transmembrane region" description="Helical" evidence="7">
    <location>
        <begin position="94"/>
        <end position="116"/>
    </location>
</feature>
<evidence type="ECO:0000256" key="3">
    <source>
        <dbReference type="ARBA" id="ARBA00022475"/>
    </source>
</evidence>
<dbReference type="EMBL" id="FXAK01000007">
    <property type="protein sequence ID" value="SMF68455.1"/>
    <property type="molecule type" value="Genomic_DNA"/>
</dbReference>
<dbReference type="PANTHER" id="PTHR30151:SF20">
    <property type="entry name" value="ABC TRANSPORTER PERMEASE PROTEIN HI_0355-RELATED"/>
    <property type="match status" value="1"/>
</dbReference>
<evidence type="ECO:0000256" key="2">
    <source>
        <dbReference type="ARBA" id="ARBA00022448"/>
    </source>
</evidence>
<comment type="similarity">
    <text evidence="7">Belongs to the binding-protein-dependent transport system permease family.</text>
</comment>
<dbReference type="Proteomes" id="UP000192936">
    <property type="component" value="Unassembled WGS sequence"/>
</dbReference>
<evidence type="ECO:0000256" key="1">
    <source>
        <dbReference type="ARBA" id="ARBA00004651"/>
    </source>
</evidence>
<feature type="transmembrane region" description="Helical" evidence="7">
    <location>
        <begin position="123"/>
        <end position="149"/>
    </location>
</feature>
<evidence type="ECO:0000256" key="4">
    <source>
        <dbReference type="ARBA" id="ARBA00022692"/>
    </source>
</evidence>
<feature type="transmembrane region" description="Helical" evidence="7">
    <location>
        <begin position="155"/>
        <end position="174"/>
    </location>
</feature>
<dbReference type="Pfam" id="PF00528">
    <property type="entry name" value="BPD_transp_1"/>
    <property type="match status" value="1"/>
</dbReference>
<feature type="transmembrane region" description="Helical" evidence="7">
    <location>
        <begin position="248"/>
        <end position="273"/>
    </location>
</feature>
<dbReference type="RefSeq" id="WP_085088064.1">
    <property type="nucleotide sequence ID" value="NZ_FXAK01000007.1"/>
</dbReference>
<protein>
    <submittedName>
        <fullName evidence="9">NitT/TauT family transport system permease protein</fullName>
    </submittedName>
</protein>
<gene>
    <name evidence="9" type="ORF">SAMN02982917_3681</name>
</gene>
<dbReference type="OrthoDB" id="4926350at2"/>
<dbReference type="STRING" id="286727.SAMN02982917_3681"/>
<evidence type="ECO:0000256" key="6">
    <source>
        <dbReference type="ARBA" id="ARBA00023136"/>
    </source>
</evidence>
<evidence type="ECO:0000313" key="10">
    <source>
        <dbReference type="Proteomes" id="UP000192936"/>
    </source>
</evidence>